<name>A0A1M6WQ17_9BURK</name>
<dbReference type="EMBL" id="FRAB01000048">
    <property type="protein sequence ID" value="SHK95862.1"/>
    <property type="molecule type" value="Genomic_DNA"/>
</dbReference>
<proteinExistence type="predicted"/>
<reference evidence="1 2" key="1">
    <citation type="submission" date="2016-11" db="EMBL/GenBank/DDBJ databases">
        <authorList>
            <person name="Jaros S."/>
            <person name="Januszkiewicz K."/>
            <person name="Wedrychowicz H."/>
        </authorList>
    </citation>
    <scope>NUCLEOTIDE SEQUENCE [LARGE SCALE GENOMIC DNA]</scope>
    <source>
        <strain evidence="1 2">LMG 20594</strain>
    </source>
</reference>
<evidence type="ECO:0000313" key="2">
    <source>
        <dbReference type="Proteomes" id="UP000184395"/>
    </source>
</evidence>
<evidence type="ECO:0000313" key="1">
    <source>
        <dbReference type="EMBL" id="SHK95862.1"/>
    </source>
</evidence>
<dbReference type="Proteomes" id="UP000184395">
    <property type="component" value="Unassembled WGS sequence"/>
</dbReference>
<sequence length="225" mass="25253">MNRRFRLHNPPTLETKKRSRVSLPCAARQDPSRRCVGARVRQVPREQRWPLSGARLRTEPGKRSQDRAKAWRPISNRTDDYYPDSLCSIHRISSSQSAAALALDPLPMYHFVWKRRTVEPDRGFRVPRRVLALPRGAGLAGLMYPRSKVATLSVTGMEENSGSAYVGRRGSDVCEVRSNVSGPPKAYGDILAAPGLARLGGPRRLVRDAHGMRSSMSRRGDRWDV</sequence>
<dbReference type="STRING" id="169427.SAMN05192548_104816"/>
<gene>
    <name evidence="1" type="ORF">SAMN05192548_104816</name>
</gene>
<protein>
    <submittedName>
        <fullName evidence="1">Uncharacterized protein</fullName>
    </submittedName>
</protein>
<dbReference type="AlphaFoldDB" id="A0A1M6WQ17"/>
<organism evidence="1 2">
    <name type="scientific">Paraburkholderia terricola</name>
    <dbReference type="NCBI Taxonomy" id="169427"/>
    <lineage>
        <taxon>Bacteria</taxon>
        <taxon>Pseudomonadati</taxon>
        <taxon>Pseudomonadota</taxon>
        <taxon>Betaproteobacteria</taxon>
        <taxon>Burkholderiales</taxon>
        <taxon>Burkholderiaceae</taxon>
        <taxon>Paraburkholderia</taxon>
    </lineage>
</organism>
<accession>A0A1M6WQ17</accession>